<keyword evidence="3" id="KW-1185">Reference proteome</keyword>
<gene>
    <name evidence="2" type="ORF">NITHO_660002</name>
</gene>
<evidence type="ECO:0000313" key="2">
    <source>
        <dbReference type="EMBL" id="CCF86011.1"/>
    </source>
</evidence>
<sequence>MDQEVSDTKLLERVARLEQQVTALQQTVLSNVRLLDWLKQTVESNSQLVTLQQEMAEALSVAERQNEQKLRMVEQELITERAEHEDF</sequence>
<protein>
    <submittedName>
        <fullName evidence="2">Uncharacterized protein</fullName>
    </submittedName>
</protein>
<evidence type="ECO:0000256" key="1">
    <source>
        <dbReference type="SAM" id="Coils"/>
    </source>
</evidence>
<evidence type="ECO:0000313" key="3">
    <source>
        <dbReference type="Proteomes" id="UP000004221"/>
    </source>
</evidence>
<accession>I4EMU8</accession>
<proteinExistence type="predicted"/>
<dbReference type="RefSeq" id="WP_008481483.1">
    <property type="nucleotide sequence ID" value="NZ_CAGS01000623.1"/>
</dbReference>
<comment type="caution">
    <text evidence="2">The sequence shown here is derived from an EMBL/GenBank/DDBJ whole genome shotgun (WGS) entry which is preliminary data.</text>
</comment>
<dbReference type="EMBL" id="CAGS01000623">
    <property type="protein sequence ID" value="CCF86011.1"/>
    <property type="molecule type" value="Genomic_DNA"/>
</dbReference>
<name>I4EMU8_9BACT</name>
<dbReference type="AlphaFoldDB" id="I4EMU8"/>
<feature type="coiled-coil region" evidence="1">
    <location>
        <begin position="7"/>
        <end position="68"/>
    </location>
</feature>
<organism evidence="2 3">
    <name type="scientific">Nitrolancea hollandica Lb</name>
    <dbReference type="NCBI Taxonomy" id="1129897"/>
    <lineage>
        <taxon>Bacteria</taxon>
        <taxon>Pseudomonadati</taxon>
        <taxon>Thermomicrobiota</taxon>
        <taxon>Thermomicrobia</taxon>
        <taxon>Sphaerobacterales</taxon>
        <taxon>Sphaerobacterineae</taxon>
        <taxon>Sphaerobacteraceae</taxon>
        <taxon>Nitrolancea</taxon>
    </lineage>
</organism>
<dbReference type="Proteomes" id="UP000004221">
    <property type="component" value="Unassembled WGS sequence"/>
</dbReference>
<keyword evidence="1" id="KW-0175">Coiled coil</keyword>
<reference evidence="2 3" key="1">
    <citation type="journal article" date="2012" name="ISME J.">
        <title>Nitrification expanded: discovery, physiology and genomics of a nitrite-oxidizing bacterium from the phylum Chloroflexi.</title>
        <authorList>
            <person name="Sorokin D.Y."/>
            <person name="Lucker S."/>
            <person name="Vejmelkova D."/>
            <person name="Kostrikina N.A."/>
            <person name="Kleerebezem R."/>
            <person name="Rijpstra W.I."/>
            <person name="Damste J.S."/>
            <person name="Le Paslier D."/>
            <person name="Muyzer G."/>
            <person name="Wagner M."/>
            <person name="van Loosdrecht M.C."/>
            <person name="Daims H."/>
        </authorList>
    </citation>
    <scope>NUCLEOTIDE SEQUENCE [LARGE SCALE GENOMIC DNA]</scope>
    <source>
        <strain evidence="3">none</strain>
    </source>
</reference>